<reference evidence="2" key="1">
    <citation type="submission" date="2025-08" db="UniProtKB">
        <authorList>
            <consortium name="RefSeq"/>
        </authorList>
    </citation>
    <scope>IDENTIFICATION</scope>
</reference>
<protein>
    <submittedName>
        <fullName evidence="2">Uncharacterized protein LOC136089972</fullName>
    </submittedName>
</protein>
<gene>
    <name evidence="2" type="primary">LOC136089972</name>
</gene>
<proteinExistence type="predicted"/>
<sequence>MNSFREILVQQGHIKLKEEDFPEDDHGQKFSVIYSDWKNITSDLKDHEKSVNHKECFIKWMDLAARMKKNETVNECNFKKIKLEVEYWQNILKRIISVIKFLASHNLAFQGHTDELFSKGNENFLGLIEMISEFDPILQEHERKIKSHELMSILLDFDVNRTTGEVLTETFLKHLTEAGLDILNCRGQSYDNEAKMKGIHSGAQKRIRDINPRAFFKPCSARSLNLMVCDVAKSSSKAVSFFGLPLSDSRWESRVESLETLKYEYSKVYDALVEIANSSEYDTSTKFQANNLAKQMSKFTFMVSLSVWYDILFQVNLVSKKMQSPDNDLSTAQTEVDQLLKYFNDFRDKGIKDIKLFAMEIAEELEVSPQFEAENTVRPRKKKTLFSYESADDQILNPETQYVVEVFNVLVDQVLSSLTSRFNQLKELSELFGFLYKIPEVTQNTEALKKHSKDLEVAFTEDGHSDVISNQLFDEIKAISSMVPGKLLPKALIKFILNNHYKQSFPNLVIALRILLT</sequence>
<dbReference type="SUPFAM" id="SSF53098">
    <property type="entry name" value="Ribonuclease H-like"/>
    <property type="match status" value="1"/>
</dbReference>
<keyword evidence="1" id="KW-1185">Reference proteome</keyword>
<organism evidence="1 2">
    <name type="scientific">Hydra vulgaris</name>
    <name type="common">Hydra</name>
    <name type="synonym">Hydra attenuata</name>
    <dbReference type="NCBI Taxonomy" id="6087"/>
    <lineage>
        <taxon>Eukaryota</taxon>
        <taxon>Metazoa</taxon>
        <taxon>Cnidaria</taxon>
        <taxon>Hydrozoa</taxon>
        <taxon>Hydroidolina</taxon>
        <taxon>Anthoathecata</taxon>
        <taxon>Aplanulata</taxon>
        <taxon>Hydridae</taxon>
        <taxon>Hydra</taxon>
    </lineage>
</organism>
<dbReference type="RefSeq" id="XP_065672147.1">
    <property type="nucleotide sequence ID" value="XM_065816075.1"/>
</dbReference>
<accession>A0ABM4DCL9</accession>
<dbReference type="PANTHER" id="PTHR45749:SF35">
    <property type="entry name" value="AC-LIKE TRANSPOSASE-RELATED"/>
    <property type="match status" value="1"/>
</dbReference>
<evidence type="ECO:0000313" key="1">
    <source>
        <dbReference type="Proteomes" id="UP001652625"/>
    </source>
</evidence>
<dbReference type="Proteomes" id="UP001652625">
    <property type="component" value="Chromosome 13"/>
</dbReference>
<evidence type="ECO:0000313" key="2">
    <source>
        <dbReference type="RefSeq" id="XP_065672147.1"/>
    </source>
</evidence>
<dbReference type="InterPro" id="IPR012337">
    <property type="entry name" value="RNaseH-like_sf"/>
</dbReference>
<dbReference type="GeneID" id="136089972"/>
<dbReference type="PANTHER" id="PTHR45749">
    <property type="match status" value="1"/>
</dbReference>
<name>A0ABM4DCL9_HYDVU</name>